<sequence length="70" mass="7552">MKQVLTIVQIVVSVALIGLVLIQARGTGFGRSSGIGGASFTRRGLEKLVFRLTFVVVFLFIAVSILQLVF</sequence>
<dbReference type="NCBIfam" id="TIGR00810">
    <property type="entry name" value="secG"/>
    <property type="match status" value="1"/>
</dbReference>
<evidence type="ECO:0000256" key="6">
    <source>
        <dbReference type="ARBA" id="ARBA00022989"/>
    </source>
</evidence>
<evidence type="ECO:0000256" key="5">
    <source>
        <dbReference type="ARBA" id="ARBA00022927"/>
    </source>
</evidence>
<keyword evidence="8 9" id="KW-0472">Membrane</keyword>
<evidence type="ECO:0000256" key="1">
    <source>
        <dbReference type="ARBA" id="ARBA00004141"/>
    </source>
</evidence>
<keyword evidence="6 9" id="KW-1133">Transmembrane helix</keyword>
<dbReference type="InterPro" id="IPR004692">
    <property type="entry name" value="SecG"/>
</dbReference>
<dbReference type="GO" id="GO:0009306">
    <property type="term" value="P:protein secretion"/>
    <property type="evidence" value="ECO:0007669"/>
    <property type="project" value="UniProtKB-UniRule"/>
</dbReference>
<dbReference type="Proteomes" id="UP000034293">
    <property type="component" value="Unassembled WGS sequence"/>
</dbReference>
<evidence type="ECO:0000256" key="4">
    <source>
        <dbReference type="ARBA" id="ARBA00022692"/>
    </source>
</evidence>
<reference evidence="10 11" key="1">
    <citation type="journal article" date="2015" name="Nature">
        <title>rRNA introns, odd ribosomes, and small enigmatic genomes across a large radiation of phyla.</title>
        <authorList>
            <person name="Brown C.T."/>
            <person name="Hug L.A."/>
            <person name="Thomas B.C."/>
            <person name="Sharon I."/>
            <person name="Castelle C.J."/>
            <person name="Singh A."/>
            <person name="Wilkins M.J."/>
            <person name="Williams K.H."/>
            <person name="Banfield J.F."/>
        </authorList>
    </citation>
    <scope>NUCLEOTIDE SEQUENCE [LARGE SCALE GENOMIC DNA]</scope>
</reference>
<comment type="function">
    <text evidence="9">Involved in protein export. Participates in an early event of protein translocation.</text>
</comment>
<comment type="caution">
    <text evidence="10">The sequence shown here is derived from an EMBL/GenBank/DDBJ whole genome shotgun (WGS) entry which is preliminary data.</text>
</comment>
<keyword evidence="7 9" id="KW-0811">Translocation</keyword>
<comment type="similarity">
    <text evidence="2 9">Belongs to the SecG family.</text>
</comment>
<evidence type="ECO:0000313" key="10">
    <source>
        <dbReference type="EMBL" id="KKR62718.1"/>
    </source>
</evidence>
<dbReference type="GO" id="GO:0005886">
    <property type="term" value="C:plasma membrane"/>
    <property type="evidence" value="ECO:0007669"/>
    <property type="project" value="UniProtKB-SubCell"/>
</dbReference>
<evidence type="ECO:0000256" key="2">
    <source>
        <dbReference type="ARBA" id="ARBA00008445"/>
    </source>
</evidence>
<dbReference type="Pfam" id="PF03840">
    <property type="entry name" value="SecG"/>
    <property type="match status" value="1"/>
</dbReference>
<evidence type="ECO:0000256" key="9">
    <source>
        <dbReference type="RuleBase" id="RU365087"/>
    </source>
</evidence>
<evidence type="ECO:0000256" key="8">
    <source>
        <dbReference type="ARBA" id="ARBA00023136"/>
    </source>
</evidence>
<comment type="caution">
    <text evidence="9">Lacks conserved residue(s) required for the propagation of feature annotation.</text>
</comment>
<keyword evidence="3 9" id="KW-0813">Transport</keyword>
<gene>
    <name evidence="10" type="ORF">UU02_C0042G0014</name>
</gene>
<evidence type="ECO:0000313" key="11">
    <source>
        <dbReference type="Proteomes" id="UP000034293"/>
    </source>
</evidence>
<keyword evidence="5 9" id="KW-0653">Protein transport</keyword>
<dbReference type="PATRIC" id="fig|1618553.3.peg.538"/>
<dbReference type="PRINTS" id="PR01651">
    <property type="entry name" value="SECGEXPORT"/>
</dbReference>
<keyword evidence="9" id="KW-1003">Cell membrane</keyword>
<protein>
    <recommendedName>
        <fullName evidence="9">Protein-export membrane protein SecG</fullName>
    </recommendedName>
</protein>
<dbReference type="AlphaFoldDB" id="A0A0G0SCP9"/>
<keyword evidence="4 9" id="KW-0812">Transmembrane</keyword>
<accession>A0A0G0SCP9</accession>
<dbReference type="EMBL" id="LBZA01000042">
    <property type="protein sequence ID" value="KKR62718.1"/>
    <property type="molecule type" value="Genomic_DNA"/>
</dbReference>
<dbReference type="GO" id="GO:0015450">
    <property type="term" value="F:protein-transporting ATPase activity"/>
    <property type="evidence" value="ECO:0007669"/>
    <property type="project" value="UniProtKB-UniRule"/>
</dbReference>
<feature type="transmembrane region" description="Helical" evidence="9">
    <location>
        <begin position="48"/>
        <end position="69"/>
    </location>
</feature>
<proteinExistence type="inferred from homology"/>
<evidence type="ECO:0000256" key="3">
    <source>
        <dbReference type="ARBA" id="ARBA00022448"/>
    </source>
</evidence>
<name>A0A0G0SCP9_9BACT</name>
<evidence type="ECO:0000256" key="7">
    <source>
        <dbReference type="ARBA" id="ARBA00023010"/>
    </source>
</evidence>
<comment type="subcellular location">
    <subcellularLocation>
        <location evidence="9">Cell membrane</location>
        <topology evidence="9">Multi-pass membrane protein</topology>
    </subcellularLocation>
    <subcellularLocation>
        <location evidence="1">Membrane</location>
        <topology evidence="1">Multi-pass membrane protein</topology>
    </subcellularLocation>
</comment>
<organism evidence="10 11">
    <name type="scientific">Candidatus Woesebacteria bacterium GW2011_GWA1_40_43</name>
    <dbReference type="NCBI Taxonomy" id="1618553"/>
    <lineage>
        <taxon>Bacteria</taxon>
        <taxon>Candidatus Woeseibacteriota</taxon>
    </lineage>
</organism>